<sequence length="197" mass="20348">MSDAPPPPPDGLGIFEPPPAPPATTPDLPAYGEAPVARVAHPGRRALAFAIDGVGTVAVTFVVVFGGLILGSLEALVAIFWVPLASAVLATVLTATLGVTPGKWVAQVRVVHVVTGRPTGAWALLRSLVIVGPIVVTIVLLQLLTAVATEGYLPFDPLTAALVIPALLWIAMFVVVVATPRHRGLEDFAGRSIVVGR</sequence>
<keyword evidence="3 6" id="KW-1133">Transmembrane helix</keyword>
<feature type="transmembrane region" description="Helical" evidence="6">
    <location>
        <begin position="158"/>
        <end position="178"/>
    </location>
</feature>
<feature type="transmembrane region" description="Helical" evidence="6">
    <location>
        <begin position="121"/>
        <end position="146"/>
    </location>
</feature>
<keyword evidence="9" id="KW-1185">Reference proteome</keyword>
<reference evidence="8" key="2">
    <citation type="submission" date="2020-09" db="EMBL/GenBank/DDBJ databases">
        <authorList>
            <person name="Sun Q."/>
            <person name="Zhou Y."/>
        </authorList>
    </citation>
    <scope>NUCLEOTIDE SEQUENCE</scope>
    <source>
        <strain evidence="8">CGMCC 1.16548</strain>
    </source>
</reference>
<comment type="caution">
    <text evidence="8">The sequence shown here is derived from an EMBL/GenBank/DDBJ whole genome shotgun (WGS) entry which is preliminary data.</text>
</comment>
<keyword evidence="4 6" id="KW-0472">Membrane</keyword>
<evidence type="ECO:0000313" key="8">
    <source>
        <dbReference type="EMBL" id="GHF13464.1"/>
    </source>
</evidence>
<feature type="transmembrane region" description="Helical" evidence="6">
    <location>
        <begin position="76"/>
        <end position="100"/>
    </location>
</feature>
<evidence type="ECO:0000256" key="2">
    <source>
        <dbReference type="ARBA" id="ARBA00022692"/>
    </source>
</evidence>
<reference evidence="8" key="1">
    <citation type="journal article" date="2014" name="Int. J. Syst. Evol. Microbiol.">
        <title>Complete genome sequence of Corynebacterium casei LMG S-19264T (=DSM 44701T), isolated from a smear-ripened cheese.</title>
        <authorList>
            <consortium name="US DOE Joint Genome Institute (JGI-PGF)"/>
            <person name="Walter F."/>
            <person name="Albersmeier A."/>
            <person name="Kalinowski J."/>
            <person name="Ruckert C."/>
        </authorList>
    </citation>
    <scope>NUCLEOTIDE SEQUENCE</scope>
    <source>
        <strain evidence="8">CGMCC 1.16548</strain>
    </source>
</reference>
<evidence type="ECO:0000256" key="4">
    <source>
        <dbReference type="ARBA" id="ARBA00023136"/>
    </source>
</evidence>
<proteinExistence type="predicted"/>
<dbReference type="AlphaFoldDB" id="A0A8J3M097"/>
<evidence type="ECO:0000256" key="6">
    <source>
        <dbReference type="SAM" id="Phobius"/>
    </source>
</evidence>
<name>A0A8J3M097_9MICO</name>
<feature type="domain" description="RDD" evidence="7">
    <location>
        <begin position="39"/>
        <end position="189"/>
    </location>
</feature>
<dbReference type="RefSeq" id="WP_191282654.1">
    <property type="nucleotide sequence ID" value="NZ_BNAI01000002.1"/>
</dbReference>
<feature type="compositionally biased region" description="Pro residues" evidence="5">
    <location>
        <begin position="1"/>
        <end position="24"/>
    </location>
</feature>
<comment type="subcellular location">
    <subcellularLocation>
        <location evidence="1">Membrane</location>
        <topology evidence="1">Multi-pass membrane protein</topology>
    </subcellularLocation>
</comment>
<dbReference type="Proteomes" id="UP000617531">
    <property type="component" value="Unassembled WGS sequence"/>
</dbReference>
<gene>
    <name evidence="8" type="ORF">GCM10011600_12910</name>
</gene>
<dbReference type="InterPro" id="IPR010432">
    <property type="entry name" value="RDD"/>
</dbReference>
<evidence type="ECO:0000259" key="7">
    <source>
        <dbReference type="Pfam" id="PF06271"/>
    </source>
</evidence>
<evidence type="ECO:0000256" key="1">
    <source>
        <dbReference type="ARBA" id="ARBA00004141"/>
    </source>
</evidence>
<evidence type="ECO:0000256" key="3">
    <source>
        <dbReference type="ARBA" id="ARBA00022989"/>
    </source>
</evidence>
<feature type="transmembrane region" description="Helical" evidence="6">
    <location>
        <begin position="47"/>
        <end position="70"/>
    </location>
</feature>
<evidence type="ECO:0000256" key="5">
    <source>
        <dbReference type="SAM" id="MobiDB-lite"/>
    </source>
</evidence>
<dbReference type="GO" id="GO:0016020">
    <property type="term" value="C:membrane"/>
    <property type="evidence" value="ECO:0007669"/>
    <property type="project" value="UniProtKB-SubCell"/>
</dbReference>
<feature type="region of interest" description="Disordered" evidence="5">
    <location>
        <begin position="1"/>
        <end position="28"/>
    </location>
</feature>
<dbReference type="EMBL" id="BNAI01000002">
    <property type="protein sequence ID" value="GHF13464.1"/>
    <property type="molecule type" value="Genomic_DNA"/>
</dbReference>
<keyword evidence="2 6" id="KW-0812">Transmembrane</keyword>
<protein>
    <recommendedName>
        <fullName evidence="7">RDD domain-containing protein</fullName>
    </recommendedName>
</protein>
<dbReference type="Pfam" id="PF06271">
    <property type="entry name" value="RDD"/>
    <property type="match status" value="1"/>
</dbReference>
<organism evidence="8 9">
    <name type="scientific">Pseudolysinimonas yzui</name>
    <dbReference type="NCBI Taxonomy" id="2708254"/>
    <lineage>
        <taxon>Bacteria</taxon>
        <taxon>Bacillati</taxon>
        <taxon>Actinomycetota</taxon>
        <taxon>Actinomycetes</taxon>
        <taxon>Micrococcales</taxon>
        <taxon>Microbacteriaceae</taxon>
        <taxon>Pseudolysinimonas</taxon>
    </lineage>
</organism>
<accession>A0A8J3M097</accession>
<evidence type="ECO:0000313" key="9">
    <source>
        <dbReference type="Proteomes" id="UP000617531"/>
    </source>
</evidence>